<organism evidence="1 2">
    <name type="scientific">Shimia thalassica</name>
    <dbReference type="NCBI Taxonomy" id="1715693"/>
    <lineage>
        <taxon>Bacteria</taxon>
        <taxon>Pseudomonadati</taxon>
        <taxon>Pseudomonadota</taxon>
        <taxon>Alphaproteobacteria</taxon>
        <taxon>Rhodobacterales</taxon>
        <taxon>Roseobacteraceae</taxon>
    </lineage>
</organism>
<keyword evidence="2" id="KW-1185">Reference proteome</keyword>
<proteinExistence type="predicted"/>
<dbReference type="AlphaFoldDB" id="A0A0P1IGP6"/>
<accession>A0A0P1IGP6</accession>
<evidence type="ECO:0000313" key="1">
    <source>
        <dbReference type="EMBL" id="CUJ90894.1"/>
    </source>
</evidence>
<dbReference type="Proteomes" id="UP000051870">
    <property type="component" value="Unassembled WGS sequence"/>
</dbReference>
<sequence>MKIEPTEFIGVVNSDWLLEVLNLQLSIFMHHSKPSEDADDRKKAEVETLVLLFATDDVRFGDEINPKYLETHPFRRLTEIERCGHCPGFYPRSFREKGVISDPPFSTSQVLRKRCCHRR</sequence>
<protein>
    <submittedName>
        <fullName evidence="1">Uncharacterized protein</fullName>
    </submittedName>
</protein>
<dbReference type="EMBL" id="CYTW01000001">
    <property type="protein sequence ID" value="CUJ90894.1"/>
    <property type="molecule type" value="Genomic_DNA"/>
</dbReference>
<evidence type="ECO:0000313" key="2">
    <source>
        <dbReference type="Proteomes" id="UP000051870"/>
    </source>
</evidence>
<gene>
    <name evidence="1" type="ORF">PH7735_01304</name>
</gene>
<name>A0A0P1IGP6_9RHOB</name>
<reference evidence="2" key="1">
    <citation type="submission" date="2015-09" db="EMBL/GenBank/DDBJ databases">
        <authorList>
            <person name="Rodrigo-Torres Lidia"/>
            <person name="Arahal R.David."/>
        </authorList>
    </citation>
    <scope>NUCLEOTIDE SEQUENCE [LARGE SCALE GENOMIC DNA]</scope>
    <source>
        <strain evidence="2">CECT 7735</strain>
    </source>
</reference>